<evidence type="ECO:0000256" key="9">
    <source>
        <dbReference type="ARBA" id="ARBA00023157"/>
    </source>
</evidence>
<evidence type="ECO:0000256" key="6">
    <source>
        <dbReference type="ARBA" id="ARBA00023004"/>
    </source>
</evidence>
<evidence type="ECO:0000256" key="2">
    <source>
        <dbReference type="ARBA" id="ARBA00022692"/>
    </source>
</evidence>
<dbReference type="AlphaFoldDB" id="X1F2T0"/>
<dbReference type="GO" id="GO:0051537">
    <property type="term" value="F:2 iron, 2 sulfur cluster binding"/>
    <property type="evidence" value="ECO:0007669"/>
    <property type="project" value="UniProtKB-KW"/>
</dbReference>
<protein>
    <recommendedName>
        <fullName evidence="11">Rieske domain-containing protein</fullName>
    </recommendedName>
</protein>
<keyword evidence="6" id="KW-0408">Iron</keyword>
<evidence type="ECO:0000256" key="8">
    <source>
        <dbReference type="ARBA" id="ARBA00023136"/>
    </source>
</evidence>
<evidence type="ECO:0000256" key="3">
    <source>
        <dbReference type="ARBA" id="ARBA00022714"/>
    </source>
</evidence>
<evidence type="ECO:0000256" key="10">
    <source>
        <dbReference type="ARBA" id="ARBA00034078"/>
    </source>
</evidence>
<keyword evidence="2" id="KW-0812">Transmembrane</keyword>
<evidence type="ECO:0000259" key="11">
    <source>
        <dbReference type="PROSITE" id="PS51296"/>
    </source>
</evidence>
<keyword evidence="9" id="KW-1015">Disulfide bond</keyword>
<keyword evidence="4" id="KW-0479">Metal-binding</keyword>
<dbReference type="InterPro" id="IPR006317">
    <property type="entry name" value="Ubiquinol_cyt_c_Rdtase_Fe-S-su"/>
</dbReference>
<dbReference type="Pfam" id="PF00355">
    <property type="entry name" value="Rieske"/>
    <property type="match status" value="1"/>
</dbReference>
<dbReference type="InterPro" id="IPR017941">
    <property type="entry name" value="Rieske_2Fe-2S"/>
</dbReference>
<comment type="cofactor">
    <cofactor evidence="10">
        <name>[2Fe-2S] cluster</name>
        <dbReference type="ChEBI" id="CHEBI:190135"/>
    </cofactor>
</comment>
<keyword evidence="5" id="KW-1133">Transmembrane helix</keyword>
<dbReference type="GO" id="GO:0016020">
    <property type="term" value="C:membrane"/>
    <property type="evidence" value="ECO:0007669"/>
    <property type="project" value="UniProtKB-SubCell"/>
</dbReference>
<dbReference type="GO" id="GO:0046872">
    <property type="term" value="F:metal ion binding"/>
    <property type="evidence" value="ECO:0007669"/>
    <property type="project" value="UniProtKB-KW"/>
</dbReference>
<proteinExistence type="predicted"/>
<dbReference type="CDD" id="cd03470">
    <property type="entry name" value="Rieske_cytochrome_bc1"/>
    <property type="match status" value="1"/>
</dbReference>
<dbReference type="PROSITE" id="PS51296">
    <property type="entry name" value="RIESKE"/>
    <property type="match status" value="1"/>
</dbReference>
<evidence type="ECO:0000256" key="5">
    <source>
        <dbReference type="ARBA" id="ARBA00022989"/>
    </source>
</evidence>
<feature type="non-terminal residue" evidence="12">
    <location>
        <position position="1"/>
    </location>
</feature>
<evidence type="ECO:0000313" key="12">
    <source>
        <dbReference type="EMBL" id="GAH15103.1"/>
    </source>
</evidence>
<evidence type="ECO:0000256" key="7">
    <source>
        <dbReference type="ARBA" id="ARBA00023014"/>
    </source>
</evidence>
<name>X1F2T0_9ZZZZ</name>
<gene>
    <name evidence="12" type="ORF">S01H4_61951</name>
</gene>
<evidence type="ECO:0000256" key="1">
    <source>
        <dbReference type="ARBA" id="ARBA00004167"/>
    </source>
</evidence>
<feature type="domain" description="Rieske" evidence="11">
    <location>
        <begin position="22"/>
        <end position="128"/>
    </location>
</feature>
<dbReference type="InterPro" id="IPR014349">
    <property type="entry name" value="Rieske_Fe-S_prot"/>
</dbReference>
<keyword evidence="3" id="KW-0001">2Fe-2S</keyword>
<sequence length="136" mass="14881">LKEIWRGSPVWVVSRTPEMLELLTTIEDELVDPDSEQSIQPEFAKNEFRSKNSDILVLVGICTHLGCSPVQKFAVGPASGISDDWPGGFFCPCHGSKFDLSGRVYKNVPAPTNMVVPPYKFVNDTLILIGETGGEA</sequence>
<dbReference type="Gene3D" id="2.102.10.10">
    <property type="entry name" value="Rieske [2Fe-2S] iron-sulphur domain"/>
    <property type="match status" value="1"/>
</dbReference>
<comment type="subcellular location">
    <subcellularLocation>
        <location evidence="1">Membrane</location>
        <topology evidence="1">Single-pass membrane protein</topology>
    </subcellularLocation>
</comment>
<keyword evidence="8" id="KW-0472">Membrane</keyword>
<dbReference type="EMBL" id="BART01036848">
    <property type="protein sequence ID" value="GAH15103.1"/>
    <property type="molecule type" value="Genomic_DNA"/>
</dbReference>
<dbReference type="PRINTS" id="PR00162">
    <property type="entry name" value="RIESKE"/>
</dbReference>
<organism evidence="12">
    <name type="scientific">marine sediment metagenome</name>
    <dbReference type="NCBI Taxonomy" id="412755"/>
    <lineage>
        <taxon>unclassified sequences</taxon>
        <taxon>metagenomes</taxon>
        <taxon>ecological metagenomes</taxon>
    </lineage>
</organism>
<accession>X1F2T0</accession>
<reference evidence="12" key="1">
    <citation type="journal article" date="2014" name="Front. Microbiol.">
        <title>High frequency of phylogenetically diverse reductive dehalogenase-homologous genes in deep subseafloor sedimentary metagenomes.</title>
        <authorList>
            <person name="Kawai M."/>
            <person name="Futagami T."/>
            <person name="Toyoda A."/>
            <person name="Takaki Y."/>
            <person name="Nishi S."/>
            <person name="Hori S."/>
            <person name="Arai W."/>
            <person name="Tsubouchi T."/>
            <person name="Morono Y."/>
            <person name="Uchiyama I."/>
            <person name="Ito T."/>
            <person name="Fujiyama A."/>
            <person name="Inagaki F."/>
            <person name="Takami H."/>
        </authorList>
    </citation>
    <scope>NUCLEOTIDE SEQUENCE</scope>
    <source>
        <strain evidence="12">Expedition CK06-06</strain>
    </source>
</reference>
<dbReference type="InterPro" id="IPR005805">
    <property type="entry name" value="Rieske_Fe-S_prot_C"/>
</dbReference>
<dbReference type="SUPFAM" id="SSF50022">
    <property type="entry name" value="ISP domain"/>
    <property type="match status" value="1"/>
</dbReference>
<dbReference type="InterPro" id="IPR036922">
    <property type="entry name" value="Rieske_2Fe-2S_sf"/>
</dbReference>
<dbReference type="NCBIfam" id="TIGR01416">
    <property type="entry name" value="Rieske_proteo"/>
    <property type="match status" value="1"/>
</dbReference>
<comment type="caution">
    <text evidence="12">The sequence shown here is derived from an EMBL/GenBank/DDBJ whole genome shotgun (WGS) entry which is preliminary data.</text>
</comment>
<dbReference type="GO" id="GO:0008121">
    <property type="term" value="F:quinol-cytochrome-c reductase activity"/>
    <property type="evidence" value="ECO:0007669"/>
    <property type="project" value="InterPro"/>
</dbReference>
<dbReference type="PANTHER" id="PTHR10134">
    <property type="entry name" value="CYTOCHROME B-C1 COMPLEX SUBUNIT RIESKE, MITOCHONDRIAL"/>
    <property type="match status" value="1"/>
</dbReference>
<evidence type="ECO:0000256" key="4">
    <source>
        <dbReference type="ARBA" id="ARBA00022723"/>
    </source>
</evidence>
<keyword evidence="7" id="KW-0411">Iron-sulfur</keyword>